<protein>
    <submittedName>
        <fullName evidence="1">Uncharacterized protein</fullName>
    </submittedName>
</protein>
<sequence length="88" mass="10152">MDTHFFDTLAKVLQPGFSIDETSCSLSKKSSPISNRRLEIIFTRDDQNKAPGDVRRIQNSAKKRSRFSFNGIFRTRESTKLLSTIFKH</sequence>
<evidence type="ECO:0000313" key="2">
    <source>
        <dbReference type="Proteomes" id="UP000005237"/>
    </source>
</evidence>
<reference evidence="1" key="2">
    <citation type="submission" date="2022-06" db="UniProtKB">
        <authorList>
            <consortium name="EnsemblMetazoa"/>
        </authorList>
    </citation>
    <scope>IDENTIFICATION</scope>
    <source>
        <strain evidence="1">DF5081</strain>
    </source>
</reference>
<proteinExistence type="predicted"/>
<name>A0A8R1IL42_CAEJA</name>
<dbReference type="AlphaFoldDB" id="A0A8R1IL42"/>
<keyword evidence="2" id="KW-1185">Reference proteome</keyword>
<dbReference type="EnsemblMetazoa" id="CJA36092.1">
    <property type="protein sequence ID" value="CJA36092.1"/>
    <property type="gene ID" value="WBGene00211939"/>
</dbReference>
<reference evidence="2" key="1">
    <citation type="submission" date="2010-08" db="EMBL/GenBank/DDBJ databases">
        <authorList>
            <consortium name="Caenorhabditis japonica Sequencing Consortium"/>
            <person name="Wilson R.K."/>
        </authorList>
    </citation>
    <scope>NUCLEOTIDE SEQUENCE [LARGE SCALE GENOMIC DNA]</scope>
    <source>
        <strain evidence="2">DF5081</strain>
    </source>
</reference>
<dbReference type="Proteomes" id="UP000005237">
    <property type="component" value="Unassembled WGS sequence"/>
</dbReference>
<evidence type="ECO:0000313" key="1">
    <source>
        <dbReference type="EnsemblMetazoa" id="CJA36092.1"/>
    </source>
</evidence>
<organism evidence="1 2">
    <name type="scientific">Caenorhabditis japonica</name>
    <dbReference type="NCBI Taxonomy" id="281687"/>
    <lineage>
        <taxon>Eukaryota</taxon>
        <taxon>Metazoa</taxon>
        <taxon>Ecdysozoa</taxon>
        <taxon>Nematoda</taxon>
        <taxon>Chromadorea</taxon>
        <taxon>Rhabditida</taxon>
        <taxon>Rhabditina</taxon>
        <taxon>Rhabditomorpha</taxon>
        <taxon>Rhabditoidea</taxon>
        <taxon>Rhabditidae</taxon>
        <taxon>Peloderinae</taxon>
        <taxon>Caenorhabditis</taxon>
    </lineage>
</organism>
<accession>A0A8R1IL42</accession>